<dbReference type="PROSITE" id="PS01124">
    <property type="entry name" value="HTH_ARAC_FAMILY_2"/>
    <property type="match status" value="1"/>
</dbReference>
<dbReference type="InterPro" id="IPR018060">
    <property type="entry name" value="HTH_AraC"/>
</dbReference>
<dbReference type="SMART" id="SM00342">
    <property type="entry name" value="HTH_ARAC"/>
    <property type="match status" value="1"/>
</dbReference>
<keyword evidence="6" id="KW-1185">Reference proteome</keyword>
<proteinExistence type="predicted"/>
<dbReference type="Gene3D" id="2.60.120.10">
    <property type="entry name" value="Jelly Rolls"/>
    <property type="match status" value="1"/>
</dbReference>
<dbReference type="CDD" id="cd06986">
    <property type="entry name" value="cupin_MmsR-like_N"/>
    <property type="match status" value="1"/>
</dbReference>
<dbReference type="InterPro" id="IPR037923">
    <property type="entry name" value="HTH-like"/>
</dbReference>
<evidence type="ECO:0000256" key="3">
    <source>
        <dbReference type="ARBA" id="ARBA00023163"/>
    </source>
</evidence>
<evidence type="ECO:0000313" key="6">
    <source>
        <dbReference type="Proteomes" id="UP000679179"/>
    </source>
</evidence>
<keyword evidence="2" id="KW-0238">DNA-binding</keyword>
<dbReference type="Pfam" id="PF12833">
    <property type="entry name" value="HTH_18"/>
    <property type="match status" value="1"/>
</dbReference>
<accession>A0A919S0B1</accession>
<dbReference type="PRINTS" id="PR00032">
    <property type="entry name" value="HTHARAC"/>
</dbReference>
<dbReference type="EMBL" id="BOPZ01000013">
    <property type="protein sequence ID" value="GIM29074.1"/>
    <property type="molecule type" value="Genomic_DNA"/>
</dbReference>
<dbReference type="InterPro" id="IPR009057">
    <property type="entry name" value="Homeodomain-like_sf"/>
</dbReference>
<evidence type="ECO:0000256" key="2">
    <source>
        <dbReference type="ARBA" id="ARBA00023125"/>
    </source>
</evidence>
<reference evidence="5" key="1">
    <citation type="submission" date="2021-03" db="EMBL/GenBank/DDBJ databases">
        <title>Taxonomic study of Clostridium polyendosporum from meadow-gley soil under rice.</title>
        <authorList>
            <person name="Kobayashi H."/>
            <person name="Tanizawa Y."/>
            <person name="Yagura M."/>
        </authorList>
    </citation>
    <scope>NUCLEOTIDE SEQUENCE</scope>
    <source>
        <strain evidence="5">JCM 30710</strain>
    </source>
</reference>
<organism evidence="5 6">
    <name type="scientific">Clostridium polyendosporum</name>
    <dbReference type="NCBI Taxonomy" id="69208"/>
    <lineage>
        <taxon>Bacteria</taxon>
        <taxon>Bacillati</taxon>
        <taxon>Bacillota</taxon>
        <taxon>Clostridia</taxon>
        <taxon>Eubacteriales</taxon>
        <taxon>Clostridiaceae</taxon>
        <taxon>Clostridium</taxon>
    </lineage>
</organism>
<feature type="domain" description="HTH araC/xylS-type" evidence="4">
    <location>
        <begin position="177"/>
        <end position="275"/>
    </location>
</feature>
<dbReference type="Pfam" id="PF02311">
    <property type="entry name" value="AraC_binding"/>
    <property type="match status" value="1"/>
</dbReference>
<dbReference type="GO" id="GO:0043565">
    <property type="term" value="F:sequence-specific DNA binding"/>
    <property type="evidence" value="ECO:0007669"/>
    <property type="project" value="InterPro"/>
</dbReference>
<name>A0A919S0B1_9CLOT</name>
<dbReference type="PROSITE" id="PS00041">
    <property type="entry name" value="HTH_ARAC_FAMILY_1"/>
    <property type="match status" value="1"/>
</dbReference>
<evidence type="ECO:0000256" key="1">
    <source>
        <dbReference type="ARBA" id="ARBA00023015"/>
    </source>
</evidence>
<comment type="caution">
    <text evidence="5">The sequence shown here is derived from an EMBL/GenBank/DDBJ whole genome shotgun (WGS) entry which is preliminary data.</text>
</comment>
<gene>
    <name evidence="5" type="ORF">CPJCM30710_17400</name>
</gene>
<dbReference type="Gene3D" id="1.10.10.60">
    <property type="entry name" value="Homeodomain-like"/>
    <property type="match status" value="2"/>
</dbReference>
<dbReference type="SUPFAM" id="SSF51215">
    <property type="entry name" value="Regulatory protein AraC"/>
    <property type="match status" value="1"/>
</dbReference>
<keyword evidence="3" id="KW-0804">Transcription</keyword>
<dbReference type="InterPro" id="IPR018062">
    <property type="entry name" value="HTH_AraC-typ_CS"/>
</dbReference>
<evidence type="ECO:0000313" key="5">
    <source>
        <dbReference type="EMBL" id="GIM29074.1"/>
    </source>
</evidence>
<dbReference type="InterPro" id="IPR003313">
    <property type="entry name" value="AraC-bd"/>
</dbReference>
<protein>
    <submittedName>
        <fullName evidence="5">AraC family transcriptional regulator</fullName>
    </submittedName>
</protein>
<keyword evidence="1" id="KW-0805">Transcription regulation</keyword>
<dbReference type="AlphaFoldDB" id="A0A919S0B1"/>
<dbReference type="PANTHER" id="PTHR43280:SF28">
    <property type="entry name" value="HTH-TYPE TRANSCRIPTIONAL ACTIVATOR RHAS"/>
    <property type="match status" value="1"/>
</dbReference>
<dbReference type="InterPro" id="IPR020449">
    <property type="entry name" value="Tscrpt_reg_AraC-type_HTH"/>
</dbReference>
<dbReference type="InterPro" id="IPR014710">
    <property type="entry name" value="RmlC-like_jellyroll"/>
</dbReference>
<evidence type="ECO:0000259" key="4">
    <source>
        <dbReference type="PROSITE" id="PS01124"/>
    </source>
</evidence>
<dbReference type="SUPFAM" id="SSF46689">
    <property type="entry name" value="Homeodomain-like"/>
    <property type="match status" value="2"/>
</dbReference>
<dbReference type="Proteomes" id="UP000679179">
    <property type="component" value="Unassembled WGS sequence"/>
</dbReference>
<dbReference type="RefSeq" id="WP_212903790.1">
    <property type="nucleotide sequence ID" value="NZ_BOPZ01000013.1"/>
</dbReference>
<sequence length="278" mass="32308">MENTIDITCFSIVNKEGYDLIVYQCGMSECKPNHSYGPALRDHYLIHYVLSGQGTFYVDGKAYKISKNQGFLICPNVITYYEADKDDPWIYTWVGFLGIKAENYLKLANLDRYNPIFKYENGGFIEKCFEDMRIAAKLKYGGDLRLQGILSIFLSELIERAERSDMFGSSYKDSYIKKIMMFIETNYSRDISIADIAEHVGLNKNYFSSFFKQHFNITPQEYLIKYRINKACELMKNEALSISDISRSVGYNDPLCFSKVFKKINGYSPKLYRKNMLL</sequence>
<dbReference type="PANTHER" id="PTHR43280">
    <property type="entry name" value="ARAC-FAMILY TRANSCRIPTIONAL REGULATOR"/>
    <property type="match status" value="1"/>
</dbReference>
<dbReference type="GO" id="GO:0003700">
    <property type="term" value="F:DNA-binding transcription factor activity"/>
    <property type="evidence" value="ECO:0007669"/>
    <property type="project" value="InterPro"/>
</dbReference>